<dbReference type="SFLD" id="SFLDG00002">
    <property type="entry name" value="C1.7:_P-type_atpase_like"/>
    <property type="match status" value="1"/>
</dbReference>
<feature type="transmembrane region" description="Helical" evidence="9">
    <location>
        <begin position="722"/>
        <end position="748"/>
    </location>
</feature>
<dbReference type="SUPFAM" id="SSF81665">
    <property type="entry name" value="Calcium ATPase, transmembrane domain M"/>
    <property type="match status" value="1"/>
</dbReference>
<organism evidence="11 12">
    <name type="scientific">Halogeometricum luteum</name>
    <dbReference type="NCBI Taxonomy" id="2950537"/>
    <lineage>
        <taxon>Archaea</taxon>
        <taxon>Methanobacteriati</taxon>
        <taxon>Methanobacteriota</taxon>
        <taxon>Stenosarchaea group</taxon>
        <taxon>Halobacteria</taxon>
        <taxon>Halobacteriales</taxon>
        <taxon>Haloferacaceae</taxon>
        <taxon>Halogeometricum</taxon>
    </lineage>
</organism>
<dbReference type="InterPro" id="IPR044492">
    <property type="entry name" value="P_typ_ATPase_HD_dom"/>
</dbReference>
<protein>
    <submittedName>
        <fullName evidence="11">Cation-transporting P-type ATPase</fullName>
    </submittedName>
</protein>
<evidence type="ECO:0000256" key="2">
    <source>
        <dbReference type="ARBA" id="ARBA00022692"/>
    </source>
</evidence>
<dbReference type="Proteomes" id="UP001254813">
    <property type="component" value="Unassembled WGS sequence"/>
</dbReference>
<dbReference type="InterPro" id="IPR018303">
    <property type="entry name" value="ATPase_P-typ_P_site"/>
</dbReference>
<feature type="transmembrane region" description="Helical" evidence="9">
    <location>
        <begin position="760"/>
        <end position="781"/>
    </location>
</feature>
<proteinExistence type="predicted"/>
<accession>A0ABU2G316</accession>
<feature type="region of interest" description="Disordered" evidence="8">
    <location>
        <begin position="1"/>
        <end position="23"/>
    </location>
</feature>
<dbReference type="SUPFAM" id="SSF81660">
    <property type="entry name" value="Metal cation-transporting ATPase, ATP-binding domain N"/>
    <property type="match status" value="1"/>
</dbReference>
<dbReference type="InterPro" id="IPR023299">
    <property type="entry name" value="ATPase_P-typ_cyto_dom_N"/>
</dbReference>
<dbReference type="Pfam" id="PF00690">
    <property type="entry name" value="Cation_ATPase_N"/>
    <property type="match status" value="1"/>
</dbReference>
<dbReference type="Pfam" id="PF00122">
    <property type="entry name" value="E1-E2_ATPase"/>
    <property type="match status" value="1"/>
</dbReference>
<dbReference type="InterPro" id="IPR036412">
    <property type="entry name" value="HAD-like_sf"/>
</dbReference>
<keyword evidence="5" id="KW-1278">Translocase</keyword>
<feature type="transmembrane region" description="Helical" evidence="9">
    <location>
        <begin position="807"/>
        <end position="830"/>
    </location>
</feature>
<dbReference type="InterPro" id="IPR001757">
    <property type="entry name" value="P_typ_ATPase"/>
</dbReference>
<feature type="compositionally biased region" description="Basic and acidic residues" evidence="8">
    <location>
        <begin position="12"/>
        <end position="23"/>
    </location>
</feature>
<gene>
    <name evidence="11" type="ORF">NDI79_13425</name>
</gene>
<keyword evidence="6 9" id="KW-1133">Transmembrane helix</keyword>
<name>A0ABU2G316_9EURY</name>
<feature type="transmembrane region" description="Helical" evidence="9">
    <location>
        <begin position="290"/>
        <end position="318"/>
    </location>
</feature>
<feature type="transmembrane region" description="Helical" evidence="9">
    <location>
        <begin position="74"/>
        <end position="93"/>
    </location>
</feature>
<evidence type="ECO:0000256" key="5">
    <source>
        <dbReference type="ARBA" id="ARBA00022967"/>
    </source>
</evidence>
<dbReference type="Gene3D" id="2.70.150.10">
    <property type="entry name" value="Calcium-transporting ATPase, cytoplasmic transduction domain A"/>
    <property type="match status" value="1"/>
</dbReference>
<evidence type="ECO:0000313" key="11">
    <source>
        <dbReference type="EMBL" id="MDS0295177.1"/>
    </source>
</evidence>
<feature type="transmembrane region" description="Helical" evidence="9">
    <location>
        <begin position="266"/>
        <end position="284"/>
    </location>
</feature>
<feature type="transmembrane region" description="Helical" evidence="9">
    <location>
        <begin position="99"/>
        <end position="118"/>
    </location>
</feature>
<dbReference type="PROSITE" id="PS00154">
    <property type="entry name" value="ATPASE_E1_E2"/>
    <property type="match status" value="1"/>
</dbReference>
<feature type="transmembrane region" description="Helical" evidence="9">
    <location>
        <begin position="869"/>
        <end position="890"/>
    </location>
</feature>
<sequence>MTADAATEAVADDPRGSEWHGDSAERVFERVDSSTAGLSGEEAAARLDAHGPNEIRQSESISLVEIFLAQFRDVLVYILVLAALLSLGVGLLPGAEANYTDAALILLILLANGVFGFVQDYRAEKSIEALRELSSPVATVLRDGEKVTVDSTAVVPGDVVFLEGGDAVPADARVVEAAGLKTDESALTGESAAVEKSAEPLDADAPLAERSNMVYMNTSAVEGQATAVVVATGMDTEVGGIATQMEAAEEQETSFQAEVDHLGTRIGYGVVGLIALVAAVQLLLTAASPLSVLLVGVTLAVAAVPEGLPAVVTLTLALGSRRMVEKNALVRRLPVVESLGAVDTIVTDKTGTLTENRMTVVRAAAAGETYDVTGTGTETDGEFRQGERTADAVPLEPMLRCGAVCNNAERAPDSQDVDYYGDPTEVALLVSAAKAGVDAAHRRVRVIPFTSERRRMTVLAAGEGGDGEEGVRNAVRDGATGADGGGVTAYMKGAPEQVLDHCDRVLDGGEAVELTDERRAAILESNRAFAGDALRVLGFAARAVTDPDAPDEEIERGMVFLGLQGMLDPPREGVPEAVADCREAGIRVVMATGDNVETAKAIGREVGFDPEGALTGREVASSSEAELREAVEETEVFARVEPEHKVRVLSALQSNGHNVAMTGDGVNDAPALRNADVGISMGIRGTDVAQQASDMVLRDDNFATIRDAIAEGRGIFDNIRKFVNYLLSANAGEVLVVFVGVLLGTVLFPEVFAERPEALVLTPVMLLWINLVTDGFPALALGADPKAEGIMDEPPRPTDEPVLDGRLMASIGSIGLVMTVTGLALFFFGLQSTGSLVRAQTLLFAFLVVVEVVRIQVIRARYDLSLASNPWLVGAIALTLLLQLVVLYTPLNDLFGVEALPLDAWGLVGAAFVAFLALNLLSSRLLDRAFAARE</sequence>
<dbReference type="NCBIfam" id="TIGR01494">
    <property type="entry name" value="ATPase_P-type"/>
    <property type="match status" value="2"/>
</dbReference>
<feature type="transmembrane region" description="Helical" evidence="9">
    <location>
        <begin position="902"/>
        <end position="921"/>
    </location>
</feature>
<evidence type="ECO:0000256" key="1">
    <source>
        <dbReference type="ARBA" id="ARBA00004141"/>
    </source>
</evidence>
<dbReference type="InterPro" id="IPR023214">
    <property type="entry name" value="HAD_sf"/>
</dbReference>
<dbReference type="Pfam" id="PF00689">
    <property type="entry name" value="Cation_ATPase_C"/>
    <property type="match status" value="1"/>
</dbReference>
<dbReference type="PANTHER" id="PTHR42861">
    <property type="entry name" value="CALCIUM-TRANSPORTING ATPASE"/>
    <property type="match status" value="1"/>
</dbReference>
<keyword evidence="7 9" id="KW-0472">Membrane</keyword>
<dbReference type="EMBL" id="JAMQOQ010000003">
    <property type="protein sequence ID" value="MDS0295177.1"/>
    <property type="molecule type" value="Genomic_DNA"/>
</dbReference>
<dbReference type="InterPro" id="IPR023298">
    <property type="entry name" value="ATPase_P-typ_TM_dom_sf"/>
</dbReference>
<dbReference type="InterPro" id="IPR004014">
    <property type="entry name" value="ATPase_P-typ_cation-transptr_N"/>
</dbReference>
<feature type="transmembrane region" description="Helical" evidence="9">
    <location>
        <begin position="836"/>
        <end position="857"/>
    </location>
</feature>
<evidence type="ECO:0000256" key="4">
    <source>
        <dbReference type="ARBA" id="ARBA00022840"/>
    </source>
</evidence>
<dbReference type="SMART" id="SM00831">
    <property type="entry name" value="Cation_ATPase_N"/>
    <property type="match status" value="1"/>
</dbReference>
<evidence type="ECO:0000259" key="10">
    <source>
        <dbReference type="SMART" id="SM00831"/>
    </source>
</evidence>
<dbReference type="InterPro" id="IPR008250">
    <property type="entry name" value="ATPase_P-typ_transduc_dom_A_sf"/>
</dbReference>
<feature type="domain" description="Cation-transporting P-type ATPase N-terminal" evidence="10">
    <location>
        <begin position="18"/>
        <end position="91"/>
    </location>
</feature>
<dbReference type="SFLD" id="SFLDS00003">
    <property type="entry name" value="Haloacid_Dehalogenase"/>
    <property type="match status" value="1"/>
</dbReference>
<dbReference type="PRINTS" id="PR00119">
    <property type="entry name" value="CATATPASE"/>
</dbReference>
<dbReference type="SUPFAM" id="SSF56784">
    <property type="entry name" value="HAD-like"/>
    <property type="match status" value="1"/>
</dbReference>
<keyword evidence="3" id="KW-0547">Nucleotide-binding</keyword>
<keyword evidence="12" id="KW-1185">Reference proteome</keyword>
<dbReference type="RefSeq" id="WP_310929035.1">
    <property type="nucleotide sequence ID" value="NZ_JAMQOQ010000003.1"/>
</dbReference>
<dbReference type="Gene3D" id="3.40.1110.10">
    <property type="entry name" value="Calcium-transporting ATPase, cytoplasmic domain N"/>
    <property type="match status" value="1"/>
</dbReference>
<dbReference type="InterPro" id="IPR059000">
    <property type="entry name" value="ATPase_P-type_domA"/>
</dbReference>
<evidence type="ECO:0000256" key="9">
    <source>
        <dbReference type="SAM" id="Phobius"/>
    </source>
</evidence>
<comment type="caution">
    <text evidence="11">The sequence shown here is derived from an EMBL/GenBank/DDBJ whole genome shotgun (WGS) entry which is preliminary data.</text>
</comment>
<dbReference type="Gene3D" id="1.20.1110.10">
    <property type="entry name" value="Calcium-transporting ATPase, transmembrane domain"/>
    <property type="match status" value="1"/>
</dbReference>
<reference evidence="11 12" key="1">
    <citation type="submission" date="2022-06" db="EMBL/GenBank/DDBJ databases">
        <title>Halogeometricum sp. a new haloarchaeum isolate from saline soil.</title>
        <authorList>
            <person name="Strakova D."/>
            <person name="Galisteo C."/>
            <person name="Sanchez-Porro C."/>
            <person name="Ventosa A."/>
        </authorList>
    </citation>
    <scope>NUCLEOTIDE SEQUENCE [LARGE SCALE GENOMIC DNA]</scope>
    <source>
        <strain evidence="12">S3BR25-2</strain>
    </source>
</reference>
<keyword evidence="2 9" id="KW-0812">Transmembrane</keyword>
<dbReference type="PRINTS" id="PR00121">
    <property type="entry name" value="NAKATPASE"/>
</dbReference>
<dbReference type="SFLD" id="SFLDF00027">
    <property type="entry name" value="p-type_atpase"/>
    <property type="match status" value="1"/>
</dbReference>
<dbReference type="SUPFAM" id="SSF81653">
    <property type="entry name" value="Calcium ATPase, transduction domain A"/>
    <property type="match status" value="1"/>
</dbReference>
<evidence type="ECO:0000256" key="3">
    <source>
        <dbReference type="ARBA" id="ARBA00022741"/>
    </source>
</evidence>
<evidence type="ECO:0000256" key="7">
    <source>
        <dbReference type="ARBA" id="ARBA00023136"/>
    </source>
</evidence>
<evidence type="ECO:0000313" key="12">
    <source>
        <dbReference type="Proteomes" id="UP001254813"/>
    </source>
</evidence>
<dbReference type="Gene3D" id="3.40.50.1000">
    <property type="entry name" value="HAD superfamily/HAD-like"/>
    <property type="match status" value="1"/>
</dbReference>
<evidence type="ECO:0000256" key="6">
    <source>
        <dbReference type="ARBA" id="ARBA00022989"/>
    </source>
</evidence>
<evidence type="ECO:0000256" key="8">
    <source>
        <dbReference type="SAM" id="MobiDB-lite"/>
    </source>
</evidence>
<dbReference type="InterPro" id="IPR006068">
    <property type="entry name" value="ATPase_P-typ_cation-transptr_C"/>
</dbReference>
<dbReference type="Pfam" id="PF13246">
    <property type="entry name" value="Cation_ATPase"/>
    <property type="match status" value="1"/>
</dbReference>
<comment type="subcellular location">
    <subcellularLocation>
        <location evidence="1">Membrane</location>
        <topology evidence="1">Multi-pass membrane protein</topology>
    </subcellularLocation>
</comment>
<keyword evidence="4" id="KW-0067">ATP-binding</keyword>